<evidence type="ECO:0000313" key="2">
    <source>
        <dbReference type="Proteomes" id="UP000054564"/>
    </source>
</evidence>
<proteinExistence type="predicted"/>
<comment type="caution">
    <text evidence="1">The sequence shown here is derived from an EMBL/GenBank/DDBJ whole genome shotgun (WGS) entry which is preliminary data.</text>
</comment>
<organism evidence="1 2">
    <name type="scientific">Puccinia striiformis f. sp. tritici PST-78</name>
    <dbReference type="NCBI Taxonomy" id="1165861"/>
    <lineage>
        <taxon>Eukaryota</taxon>
        <taxon>Fungi</taxon>
        <taxon>Dikarya</taxon>
        <taxon>Basidiomycota</taxon>
        <taxon>Pucciniomycotina</taxon>
        <taxon>Pucciniomycetes</taxon>
        <taxon>Pucciniales</taxon>
        <taxon>Pucciniaceae</taxon>
        <taxon>Puccinia</taxon>
    </lineage>
</organism>
<reference evidence="2" key="1">
    <citation type="submission" date="2014-03" db="EMBL/GenBank/DDBJ databases">
        <title>The Genome Sequence of Puccinia striiformis f. sp. tritici PST-78.</title>
        <authorList>
            <consortium name="The Broad Institute Genome Sequencing Platform"/>
            <person name="Cuomo C."/>
            <person name="Hulbert S."/>
            <person name="Chen X."/>
            <person name="Walker B."/>
            <person name="Young S.K."/>
            <person name="Zeng Q."/>
            <person name="Gargeya S."/>
            <person name="Fitzgerald M."/>
            <person name="Haas B."/>
            <person name="Abouelleil A."/>
            <person name="Alvarado L."/>
            <person name="Arachchi H.M."/>
            <person name="Berlin A.M."/>
            <person name="Chapman S.B."/>
            <person name="Goldberg J."/>
            <person name="Griggs A."/>
            <person name="Gujja S."/>
            <person name="Hansen M."/>
            <person name="Howarth C."/>
            <person name="Imamovic A."/>
            <person name="Larimer J."/>
            <person name="McCowan C."/>
            <person name="Montmayeur A."/>
            <person name="Murphy C."/>
            <person name="Neiman D."/>
            <person name="Pearson M."/>
            <person name="Priest M."/>
            <person name="Roberts A."/>
            <person name="Saif S."/>
            <person name="Shea T."/>
            <person name="Sisk P."/>
            <person name="Sykes S."/>
            <person name="Wortman J."/>
            <person name="Nusbaum C."/>
            <person name="Birren B."/>
        </authorList>
    </citation>
    <scope>NUCLEOTIDE SEQUENCE [LARGE SCALE GENOMIC DNA]</scope>
    <source>
        <strain evidence="2">race PST-78</strain>
    </source>
</reference>
<evidence type="ECO:0000313" key="1">
    <source>
        <dbReference type="EMBL" id="KNF03151.1"/>
    </source>
</evidence>
<accession>A0A0L0VV60</accession>
<name>A0A0L0VV60_9BASI</name>
<sequence length="96" mass="10406">MESLCPLKNSLTCISKRLGQICRRIGQGFNTLAELFAAAHRNWTNLGSPPADKMATLTFYSSTTRYQAQIANPLNSCVAITPTFNITANGLLNIAS</sequence>
<keyword evidence="2" id="KW-1185">Reference proteome</keyword>
<dbReference type="AlphaFoldDB" id="A0A0L0VV60"/>
<dbReference type="Proteomes" id="UP000054564">
    <property type="component" value="Unassembled WGS sequence"/>
</dbReference>
<gene>
    <name evidence="1" type="ORF">PSTG_03738</name>
</gene>
<dbReference type="EMBL" id="AJIL01000019">
    <property type="protein sequence ID" value="KNF03151.1"/>
    <property type="molecule type" value="Genomic_DNA"/>
</dbReference>
<protein>
    <submittedName>
        <fullName evidence="1">Uncharacterized protein</fullName>
    </submittedName>
</protein>